<evidence type="ECO:0000313" key="1">
    <source>
        <dbReference type="EMBL" id="MBP2295966.1"/>
    </source>
</evidence>
<dbReference type="RefSeq" id="WP_209770644.1">
    <property type="nucleotide sequence ID" value="NZ_JAGINP010000026.1"/>
</dbReference>
<dbReference type="EMBL" id="JAGINP010000026">
    <property type="protein sequence ID" value="MBP2295966.1"/>
    <property type="molecule type" value="Genomic_DNA"/>
</dbReference>
<reference evidence="1 2" key="1">
    <citation type="submission" date="2021-03" db="EMBL/GenBank/DDBJ databases">
        <title>Genomic Encyclopedia of Type Strains, Phase III (KMG-III): the genomes of soil and plant-associated and newly described type strains.</title>
        <authorList>
            <person name="Whitman W."/>
        </authorList>
    </citation>
    <scope>NUCLEOTIDE SEQUENCE [LARGE SCALE GENOMIC DNA]</scope>
    <source>
        <strain evidence="1 2">IMMIB AFH-6</strain>
    </source>
</reference>
<dbReference type="Proteomes" id="UP000781958">
    <property type="component" value="Unassembled WGS sequence"/>
</dbReference>
<gene>
    <name evidence="1" type="ORF">J2851_005781</name>
</gene>
<sequence length="426" mass="48079">MPPYFYSTDGASGSIRAATGVKGLLFPDNDAARAFGAFWASRDDSSIDAPNEAYADAVKQLSADNDFSEEIDHFSIISQTGIARTLYVWNILCRVSFSALYYKKEISDRTEVHAIHKEIVRYNFAYMCFFFAASPLLEESFEARTGQGGYHADLHSPDVKAARAFLETMDEVPSHTSLAGVVDQTFVALWRRRKEPGIAVFYASNSRVAPFVERALRLQIVRPIFTSPQAVGLVARRFFELLLAMRGRFLRLVATGTNDQRVKGLQSATVPAILSPLGQIDPIAFATNRKRWESLELPRRSERASVQTVLLWHILSRCAEVAFMMKANLDKTQIEKHLQAQWNFYHPGFIKNKDVCRSAMRIDYSIIDEIMEIRRESPLLLSNKSRIALTGLGVFHGIGLKQMAIYEKEGRLDAFSEAFGITYMQF</sequence>
<keyword evidence="2" id="KW-1185">Reference proteome</keyword>
<accession>A0ABS4STU4</accession>
<evidence type="ECO:0000313" key="2">
    <source>
        <dbReference type="Proteomes" id="UP000781958"/>
    </source>
</evidence>
<name>A0ABS4STU4_9PROT</name>
<proteinExistence type="predicted"/>
<comment type="caution">
    <text evidence="1">The sequence shown here is derived from an EMBL/GenBank/DDBJ whole genome shotgun (WGS) entry which is preliminary data.</text>
</comment>
<organism evidence="1 2">
    <name type="scientific">Azospirillum rugosum</name>
    <dbReference type="NCBI Taxonomy" id="416170"/>
    <lineage>
        <taxon>Bacteria</taxon>
        <taxon>Pseudomonadati</taxon>
        <taxon>Pseudomonadota</taxon>
        <taxon>Alphaproteobacteria</taxon>
        <taxon>Rhodospirillales</taxon>
        <taxon>Azospirillaceae</taxon>
        <taxon>Azospirillum</taxon>
    </lineage>
</organism>
<protein>
    <submittedName>
        <fullName evidence="1">Uncharacterized protein</fullName>
    </submittedName>
</protein>